<evidence type="ECO:0000313" key="2">
    <source>
        <dbReference type="Proteomes" id="UP000193118"/>
    </source>
</evidence>
<comment type="caution">
    <text evidence="1">The sequence shown here is derived from an EMBL/GenBank/DDBJ whole genome shotgun (WGS) entry which is preliminary data.</text>
</comment>
<dbReference type="RefSeq" id="WP_085366769.1">
    <property type="nucleotide sequence ID" value="NZ_CAUJPZ010000041.1"/>
</dbReference>
<dbReference type="Proteomes" id="UP000193118">
    <property type="component" value="Unassembled WGS sequence"/>
</dbReference>
<proteinExistence type="predicted"/>
<gene>
    <name evidence="1" type="ORF">BWD09_10500</name>
</gene>
<reference evidence="2" key="1">
    <citation type="submission" date="2017-01" db="EMBL/GenBank/DDBJ databases">
        <authorList>
            <person name="Wolfgang W.J."/>
            <person name="Cole J."/>
            <person name="Wroblewski D."/>
            <person name="Mcginnis J."/>
            <person name="Musser K.A."/>
        </authorList>
    </citation>
    <scope>NUCLEOTIDE SEQUENCE [LARGE SCALE GENOMIC DNA]</scope>
    <source>
        <strain evidence="2">DSM 19151</strain>
    </source>
</reference>
<accession>A0A1X3D3I2</accession>
<dbReference type="EMBL" id="MTBO01000035">
    <property type="protein sequence ID" value="OSI14448.1"/>
    <property type="molecule type" value="Genomic_DNA"/>
</dbReference>
<organism evidence="1 2">
    <name type="scientific">Neisseria dentiae</name>
    <dbReference type="NCBI Taxonomy" id="194197"/>
    <lineage>
        <taxon>Bacteria</taxon>
        <taxon>Pseudomonadati</taxon>
        <taxon>Pseudomonadota</taxon>
        <taxon>Betaproteobacteria</taxon>
        <taxon>Neisseriales</taxon>
        <taxon>Neisseriaceae</taxon>
        <taxon>Neisseria</taxon>
    </lineage>
</organism>
<dbReference type="GeneID" id="94581712"/>
<name>A0A1X3D3I2_9NEIS</name>
<sequence length="109" mass="12595">MMNIVNQLPVPVLPIDRDRADYAVSKNRLSDYFIRNPALFRLALQPERTEQAVRMAAHACGLWFDLWQNPESRKRVIVVANKDVMPFGTMFRQALQREVVLAALKRRSG</sequence>
<evidence type="ECO:0000313" key="1">
    <source>
        <dbReference type="EMBL" id="OSI14448.1"/>
    </source>
</evidence>
<dbReference type="AlphaFoldDB" id="A0A1X3D3I2"/>
<protein>
    <submittedName>
        <fullName evidence="1">Uncharacterized protein</fullName>
    </submittedName>
</protein>
<keyword evidence="2" id="KW-1185">Reference proteome</keyword>
<dbReference type="OrthoDB" id="8602213at2"/>